<dbReference type="EMBL" id="JAPOHA010000012">
    <property type="protein sequence ID" value="MCY1714873.1"/>
    <property type="molecule type" value="Genomic_DNA"/>
</dbReference>
<dbReference type="Proteomes" id="UP001082703">
    <property type="component" value="Unassembled WGS sequence"/>
</dbReference>
<accession>A0ABT4BVF1</accession>
<dbReference type="RefSeq" id="WP_268058934.1">
    <property type="nucleotide sequence ID" value="NZ_JAPOHA010000012.1"/>
</dbReference>
<protein>
    <submittedName>
        <fullName evidence="1">Uncharacterized protein</fullName>
    </submittedName>
</protein>
<sequence>MIERIGERMNTIWMIRNDGKAFPCSQYLYANALNMEETLLAAEWLYANTCHKESRQLALEMVAAWMASASVDGDAVSDAPGSLLQKPGCPLSQEFVKAHTEEVMAIRTENLDLNALCSEVVAELNQEFLRARYCGMEHTGASSKEMFFRISSVGFDWYNRIHDFVTAANFPIEFINIVRGEESAGAKSGLHLRLPTETFLAEQPIQLIPPSKLKGGVMVREIFAHLSFGSSLRHILGDLTIDARSLANALTVIADWENQQGIESK</sequence>
<evidence type="ECO:0000313" key="1">
    <source>
        <dbReference type="EMBL" id="MCY1714873.1"/>
    </source>
</evidence>
<reference evidence="1 2" key="1">
    <citation type="submission" date="2022-11" db="EMBL/GenBank/DDBJ databases">
        <authorList>
            <person name="Caiyu Z."/>
        </authorList>
    </citation>
    <scope>NUCLEOTIDE SEQUENCE [LARGE SCALE GENOMIC DNA]</scope>
    <source>
        <strain evidence="1 2">YR-4</strain>
    </source>
</reference>
<gene>
    <name evidence="1" type="ORF">OUY18_11490</name>
</gene>
<comment type="caution">
    <text evidence="1">The sequence shown here is derived from an EMBL/GenBank/DDBJ whole genome shotgun (WGS) entry which is preliminary data.</text>
</comment>
<name>A0ABT4BVF1_9FIRM</name>
<organism evidence="1 2">
    <name type="scientific">Caproiciproducens galactitolivorans</name>
    <dbReference type="NCBI Taxonomy" id="642589"/>
    <lineage>
        <taxon>Bacteria</taxon>
        <taxon>Bacillati</taxon>
        <taxon>Bacillota</taxon>
        <taxon>Clostridia</taxon>
        <taxon>Eubacteriales</taxon>
        <taxon>Acutalibacteraceae</taxon>
        <taxon>Caproiciproducens</taxon>
    </lineage>
</organism>
<evidence type="ECO:0000313" key="2">
    <source>
        <dbReference type="Proteomes" id="UP001082703"/>
    </source>
</evidence>
<proteinExistence type="predicted"/>
<keyword evidence="2" id="KW-1185">Reference proteome</keyword>